<dbReference type="PRINTS" id="PR00108">
    <property type="entry name" value="THYMDSNTHASE"/>
</dbReference>
<dbReference type="PROSITE" id="PS00091">
    <property type="entry name" value="THYMIDYLATE_SYNTHASE"/>
    <property type="match status" value="1"/>
</dbReference>
<organism evidence="9 10">
    <name type="scientific">Falseniella ignava</name>
    <dbReference type="NCBI Taxonomy" id="137730"/>
    <lineage>
        <taxon>Bacteria</taxon>
        <taxon>Bacillati</taxon>
        <taxon>Bacillota</taxon>
        <taxon>Bacilli</taxon>
        <taxon>Lactobacillales</taxon>
        <taxon>Aerococcaceae</taxon>
        <taxon>Falseniella</taxon>
    </lineage>
</organism>
<dbReference type="InterPro" id="IPR020940">
    <property type="entry name" value="Thymidylate_synthase_AS"/>
</dbReference>
<keyword evidence="4 6" id="KW-0808">Transferase</keyword>
<evidence type="ECO:0000256" key="1">
    <source>
        <dbReference type="ARBA" id="ARBA00011947"/>
    </source>
</evidence>
<dbReference type="InterPro" id="IPR036926">
    <property type="entry name" value="Thymidate_synth/dCMP_Mease_sf"/>
</dbReference>
<feature type="binding site" description="in other chain" evidence="6">
    <location>
        <position position="231"/>
    </location>
    <ligand>
        <name>dUMP</name>
        <dbReference type="ChEBI" id="CHEBI:246422"/>
        <note>ligand shared between dimeric partners</note>
    </ligand>
</feature>
<dbReference type="NCBIfam" id="TIGR03284">
    <property type="entry name" value="thym_sym"/>
    <property type="match status" value="1"/>
</dbReference>
<evidence type="ECO:0000313" key="10">
    <source>
        <dbReference type="Proteomes" id="UP000234384"/>
    </source>
</evidence>
<evidence type="ECO:0000256" key="6">
    <source>
        <dbReference type="HAMAP-Rule" id="MF_00008"/>
    </source>
</evidence>
<comment type="caution">
    <text evidence="9">The sequence shown here is derived from an EMBL/GenBank/DDBJ whole genome shotgun (WGS) entry which is preliminary data.</text>
</comment>
<feature type="binding site" description="in other chain" evidence="6">
    <location>
        <position position="21"/>
    </location>
    <ligand>
        <name>dUMP</name>
        <dbReference type="ChEBI" id="CHEBI:246422"/>
        <note>ligand shared between dimeric partners</note>
    </ligand>
</feature>
<feature type="binding site" description="in other chain" evidence="6">
    <location>
        <begin position="261"/>
        <end position="263"/>
    </location>
    <ligand>
        <name>dUMP</name>
        <dbReference type="ChEBI" id="CHEBI:246422"/>
        <note>ligand shared between dimeric partners</note>
    </ligand>
</feature>
<dbReference type="HAMAP" id="MF_00008">
    <property type="entry name" value="Thymidy_synth_bact"/>
    <property type="match status" value="1"/>
</dbReference>
<dbReference type="RefSeq" id="WP_101954091.1">
    <property type="nucleotide sequence ID" value="NZ_PKHE01000006.1"/>
</dbReference>
<dbReference type="EMBL" id="PKHE01000006">
    <property type="protein sequence ID" value="PKY89598.1"/>
    <property type="molecule type" value="Genomic_DNA"/>
</dbReference>
<feature type="active site" description="Nucleophile" evidence="6">
    <location>
        <position position="200"/>
    </location>
</feature>
<dbReference type="PANTHER" id="PTHR11548:SF9">
    <property type="entry name" value="THYMIDYLATE SYNTHASE"/>
    <property type="match status" value="1"/>
</dbReference>
<accession>A0A2I1K1T9</accession>
<feature type="active site" evidence="7">
    <location>
        <position position="200"/>
    </location>
</feature>
<evidence type="ECO:0000256" key="2">
    <source>
        <dbReference type="ARBA" id="ARBA00022490"/>
    </source>
</evidence>
<comment type="pathway">
    <text evidence="6">Pyrimidine metabolism; dTTP biosynthesis.</text>
</comment>
<keyword evidence="3 6" id="KW-0489">Methyltransferase</keyword>
<comment type="subunit">
    <text evidence="6">Homodimer.</text>
</comment>
<reference evidence="9 10" key="1">
    <citation type="submission" date="2017-12" db="EMBL/GenBank/DDBJ databases">
        <title>Phylogenetic diversity of female urinary microbiome.</title>
        <authorList>
            <person name="Thomas-White K."/>
            <person name="Wolfe A.J."/>
        </authorList>
    </citation>
    <scope>NUCLEOTIDE SEQUENCE [LARGE SCALE GENOMIC DNA]</scope>
    <source>
        <strain evidence="9 10">UMB0898</strain>
    </source>
</reference>
<comment type="subcellular location">
    <subcellularLocation>
        <location evidence="6">Cytoplasm</location>
    </subcellularLocation>
</comment>
<dbReference type="GO" id="GO:0004799">
    <property type="term" value="F:thymidylate synthase activity"/>
    <property type="evidence" value="ECO:0007669"/>
    <property type="project" value="UniProtKB-UniRule"/>
</dbReference>
<dbReference type="Proteomes" id="UP000234384">
    <property type="component" value="Unassembled WGS sequence"/>
</dbReference>
<dbReference type="PANTHER" id="PTHR11548">
    <property type="entry name" value="THYMIDYLATE SYNTHASE 1"/>
    <property type="match status" value="1"/>
</dbReference>
<dbReference type="CDD" id="cd00351">
    <property type="entry name" value="TS_Pyrimidine_HMase"/>
    <property type="match status" value="1"/>
</dbReference>
<dbReference type="AlphaFoldDB" id="A0A2I1K1T9"/>
<dbReference type="GO" id="GO:0032259">
    <property type="term" value="P:methylation"/>
    <property type="evidence" value="ECO:0007669"/>
    <property type="project" value="UniProtKB-KW"/>
</dbReference>
<comment type="catalytic activity">
    <reaction evidence="6">
        <text>dUMP + (6R)-5,10-methylene-5,6,7,8-tetrahydrofolate = 7,8-dihydrofolate + dTMP</text>
        <dbReference type="Rhea" id="RHEA:12104"/>
        <dbReference type="ChEBI" id="CHEBI:15636"/>
        <dbReference type="ChEBI" id="CHEBI:57451"/>
        <dbReference type="ChEBI" id="CHEBI:63528"/>
        <dbReference type="ChEBI" id="CHEBI:246422"/>
        <dbReference type="EC" id="2.1.1.45"/>
    </reaction>
</comment>
<evidence type="ECO:0000259" key="8">
    <source>
        <dbReference type="Pfam" id="PF00303"/>
    </source>
</evidence>
<dbReference type="UniPathway" id="UPA00575"/>
<dbReference type="GO" id="GO:0005829">
    <property type="term" value="C:cytosol"/>
    <property type="evidence" value="ECO:0007669"/>
    <property type="project" value="TreeGrafter"/>
</dbReference>
<dbReference type="GO" id="GO:0006235">
    <property type="term" value="P:dTTP biosynthetic process"/>
    <property type="evidence" value="ECO:0007669"/>
    <property type="project" value="UniProtKB-UniRule"/>
</dbReference>
<feature type="binding site" description="in other chain" evidence="6">
    <location>
        <begin position="220"/>
        <end position="223"/>
    </location>
    <ligand>
        <name>dUMP</name>
        <dbReference type="ChEBI" id="CHEBI:246422"/>
        <note>ligand shared between dimeric partners</note>
    </ligand>
</feature>
<dbReference type="OrthoDB" id="9774633at2"/>
<dbReference type="InterPro" id="IPR000398">
    <property type="entry name" value="Thymidylate_synthase"/>
</dbReference>
<dbReference type="SUPFAM" id="SSF55831">
    <property type="entry name" value="Thymidylate synthase/dCMP hydroxymethylase"/>
    <property type="match status" value="1"/>
</dbReference>
<comment type="function">
    <text evidence="6">Catalyzes the reductive methylation of 2'-deoxyuridine-5'-monophosphate (dUMP) to 2'-deoxythymidine-5'-monophosphate (dTMP) while utilizing 5,10-methylenetetrahydrofolate (mTHF) as the methyl donor and reductant in the reaction, yielding dihydrofolate (DHF) as a by-product. This enzymatic reaction provides an intracellular de novo source of dTMP, an essential precursor for DNA biosynthesis.</text>
</comment>
<evidence type="ECO:0000256" key="7">
    <source>
        <dbReference type="PROSITE-ProRule" id="PRU10016"/>
    </source>
</evidence>
<keyword evidence="5 6" id="KW-0545">Nucleotide biosynthesis</keyword>
<comment type="caution">
    <text evidence="6">Lacks conserved residue(s) required for the propagation of feature annotation.</text>
</comment>
<feature type="binding site" evidence="6">
    <location>
        <position position="316"/>
    </location>
    <ligand>
        <name>(6R)-5,10-methylene-5,6,7,8-tetrahydrofolate</name>
        <dbReference type="ChEBI" id="CHEBI:15636"/>
    </ligand>
</feature>
<name>A0A2I1K1T9_9LACT</name>
<feature type="binding site" evidence="6">
    <location>
        <begin position="180"/>
        <end position="181"/>
    </location>
    <ligand>
        <name>dUMP</name>
        <dbReference type="ChEBI" id="CHEBI:246422"/>
        <note>ligand shared between dimeric partners</note>
    </ligand>
</feature>
<sequence length="317" mass="36754">MKQYQQCLQHIIDHGQIVDDRTGVGTLSTFGYQMRYDLTEGFPIVTTKRVPMRLVVSELLWFLKGDTNIRYLLEHDNHIWDEWAFERYVNSSEYEGPDMKDFGLRALEDGAFHEVYQAEMNKFQQLILNEDAFAQKWGGLGPVYGKQWRAFEGIDAQGHRSVVDQIEQLLIRLRKQPHSRRHIISAWNPNQVDSMALPPCHTLFQFYVCDNTLSCQLYQRSVDSFLGLPFNIASYALLTHLIAREVGLEVGEFIHTSGDLHLYRNHLEQAQQLLEREPRSLPTLEIKGNRTIFELEPEDIQLIGYDPHPTIKAPIAV</sequence>
<keyword evidence="2 6" id="KW-0963">Cytoplasm</keyword>
<dbReference type="NCBIfam" id="NF002496">
    <property type="entry name" value="PRK01827.1-2"/>
    <property type="match status" value="1"/>
</dbReference>
<dbReference type="Gene3D" id="3.30.572.10">
    <property type="entry name" value="Thymidylate synthase/dCMP hydroxymethylase domain"/>
    <property type="match status" value="1"/>
</dbReference>
<evidence type="ECO:0000313" key="9">
    <source>
        <dbReference type="EMBL" id="PKY89598.1"/>
    </source>
</evidence>
<feature type="binding site" evidence="6">
    <location>
        <position position="223"/>
    </location>
    <ligand>
        <name>(6R)-5,10-methylene-5,6,7,8-tetrahydrofolate</name>
        <dbReference type="ChEBI" id="CHEBI:15636"/>
    </ligand>
</feature>
<dbReference type="InterPro" id="IPR023451">
    <property type="entry name" value="Thymidate_synth/dCMP_Mease_dom"/>
</dbReference>
<dbReference type="InterPro" id="IPR045097">
    <property type="entry name" value="Thymidate_synth/dCMP_Mease"/>
</dbReference>
<evidence type="ECO:0000256" key="4">
    <source>
        <dbReference type="ARBA" id="ARBA00022679"/>
    </source>
</evidence>
<gene>
    <name evidence="6" type="primary">thyA</name>
    <name evidence="9" type="ORF">CYJ57_03490</name>
</gene>
<protein>
    <recommendedName>
        <fullName evidence="1 6">Thymidylate synthase</fullName>
        <shortName evidence="6">TS</shortName>
        <shortName evidence="6">TSase</shortName>
        <ecNumber evidence="1 6">2.1.1.45</ecNumber>
    </recommendedName>
</protein>
<dbReference type="GO" id="GO:0006231">
    <property type="term" value="P:dTMP biosynthetic process"/>
    <property type="evidence" value="ECO:0007669"/>
    <property type="project" value="UniProtKB-UniRule"/>
</dbReference>
<evidence type="ECO:0000256" key="3">
    <source>
        <dbReference type="ARBA" id="ARBA00022603"/>
    </source>
</evidence>
<dbReference type="Pfam" id="PF00303">
    <property type="entry name" value="Thymidylat_synt"/>
    <property type="match status" value="1"/>
</dbReference>
<feature type="domain" description="Thymidylate synthase/dCMP hydroxymethylase" evidence="8">
    <location>
        <begin position="2"/>
        <end position="317"/>
    </location>
</feature>
<proteinExistence type="inferred from homology"/>
<dbReference type="EC" id="2.1.1.45" evidence="1 6"/>
<evidence type="ECO:0000256" key="5">
    <source>
        <dbReference type="ARBA" id="ARBA00022727"/>
    </source>
</evidence>
<comment type="similarity">
    <text evidence="6">Belongs to the thymidylate synthase family. Bacterial-type ThyA subfamily.</text>
</comment>